<reference evidence="1 2" key="1">
    <citation type="submission" date="2021-06" db="EMBL/GenBank/DDBJ databases">
        <title>Caerostris extrusa draft genome.</title>
        <authorList>
            <person name="Kono N."/>
            <person name="Arakawa K."/>
        </authorList>
    </citation>
    <scope>NUCLEOTIDE SEQUENCE [LARGE SCALE GENOMIC DNA]</scope>
</reference>
<dbReference type="EMBL" id="BPLR01002701">
    <property type="protein sequence ID" value="GIX76907.1"/>
    <property type="molecule type" value="Genomic_DNA"/>
</dbReference>
<dbReference type="Proteomes" id="UP001054945">
    <property type="component" value="Unassembled WGS sequence"/>
</dbReference>
<proteinExistence type="predicted"/>
<comment type="caution">
    <text evidence="1">The sequence shown here is derived from an EMBL/GenBank/DDBJ whole genome shotgun (WGS) entry which is preliminary data.</text>
</comment>
<gene>
    <name evidence="1" type="ORF">CEXT_713661</name>
</gene>
<protein>
    <submittedName>
        <fullName evidence="1">Uncharacterized protein</fullName>
    </submittedName>
</protein>
<evidence type="ECO:0000313" key="2">
    <source>
        <dbReference type="Proteomes" id="UP001054945"/>
    </source>
</evidence>
<organism evidence="1 2">
    <name type="scientific">Caerostris extrusa</name>
    <name type="common">Bark spider</name>
    <name type="synonym">Caerostris bankana</name>
    <dbReference type="NCBI Taxonomy" id="172846"/>
    <lineage>
        <taxon>Eukaryota</taxon>
        <taxon>Metazoa</taxon>
        <taxon>Ecdysozoa</taxon>
        <taxon>Arthropoda</taxon>
        <taxon>Chelicerata</taxon>
        <taxon>Arachnida</taxon>
        <taxon>Araneae</taxon>
        <taxon>Araneomorphae</taxon>
        <taxon>Entelegynae</taxon>
        <taxon>Araneoidea</taxon>
        <taxon>Araneidae</taxon>
        <taxon>Caerostris</taxon>
    </lineage>
</organism>
<keyword evidence="2" id="KW-1185">Reference proteome</keyword>
<evidence type="ECO:0000313" key="1">
    <source>
        <dbReference type="EMBL" id="GIX76907.1"/>
    </source>
</evidence>
<name>A0AAV4MWM3_CAEEX</name>
<sequence length="96" mass="10977">MFSLAQKLPDLSSQWACHDTKKYNNITISRLNRIYKGHLRPRLTGTIALYLGFTSSSSLKSQTDLPINHDKLMILVTLRQKCLFTNLVDEPPLLCE</sequence>
<accession>A0AAV4MWM3</accession>
<dbReference type="AlphaFoldDB" id="A0AAV4MWM3"/>